<evidence type="ECO:0000313" key="1">
    <source>
        <dbReference type="EMBL" id="GGE04900.1"/>
    </source>
</evidence>
<evidence type="ECO:0000313" key="2">
    <source>
        <dbReference type="Proteomes" id="UP000625210"/>
    </source>
</evidence>
<proteinExistence type="predicted"/>
<name>A0A8J2YC69_9BACL</name>
<keyword evidence="2" id="KW-1185">Reference proteome</keyword>
<reference evidence="1" key="2">
    <citation type="submission" date="2020-09" db="EMBL/GenBank/DDBJ databases">
        <authorList>
            <person name="Sun Q."/>
            <person name="Zhou Y."/>
        </authorList>
    </citation>
    <scope>NUCLEOTIDE SEQUENCE</scope>
    <source>
        <strain evidence="1">CGMCC 1.15179</strain>
    </source>
</reference>
<organism evidence="1 2">
    <name type="scientific">Marinithermofilum abyssi</name>
    <dbReference type="NCBI Taxonomy" id="1571185"/>
    <lineage>
        <taxon>Bacteria</taxon>
        <taxon>Bacillati</taxon>
        <taxon>Bacillota</taxon>
        <taxon>Bacilli</taxon>
        <taxon>Bacillales</taxon>
        <taxon>Thermoactinomycetaceae</taxon>
        <taxon>Marinithermofilum</taxon>
    </lineage>
</organism>
<protein>
    <submittedName>
        <fullName evidence="1">Uncharacterized protein</fullName>
    </submittedName>
</protein>
<sequence length="44" mass="5155">MIEKNADERTEKWGFQDGKNRVESFKTLAEKKEKKKMGVSCDHP</sequence>
<reference evidence="1" key="1">
    <citation type="journal article" date="2014" name="Int. J. Syst. Evol. Microbiol.">
        <title>Complete genome sequence of Corynebacterium casei LMG S-19264T (=DSM 44701T), isolated from a smear-ripened cheese.</title>
        <authorList>
            <consortium name="US DOE Joint Genome Institute (JGI-PGF)"/>
            <person name="Walter F."/>
            <person name="Albersmeier A."/>
            <person name="Kalinowski J."/>
            <person name="Ruckert C."/>
        </authorList>
    </citation>
    <scope>NUCLEOTIDE SEQUENCE</scope>
    <source>
        <strain evidence="1">CGMCC 1.15179</strain>
    </source>
</reference>
<dbReference type="Proteomes" id="UP000625210">
    <property type="component" value="Unassembled WGS sequence"/>
</dbReference>
<dbReference type="AlphaFoldDB" id="A0A8J2YC69"/>
<gene>
    <name evidence="1" type="ORF">GCM10011571_02410</name>
</gene>
<accession>A0A8J2YC69</accession>
<comment type="caution">
    <text evidence="1">The sequence shown here is derived from an EMBL/GenBank/DDBJ whole genome shotgun (WGS) entry which is preliminary data.</text>
</comment>
<dbReference type="EMBL" id="BMHQ01000001">
    <property type="protein sequence ID" value="GGE04900.1"/>
    <property type="molecule type" value="Genomic_DNA"/>
</dbReference>